<evidence type="ECO:0000256" key="1">
    <source>
        <dbReference type="ARBA" id="ARBA00005254"/>
    </source>
</evidence>
<comment type="similarity">
    <text evidence="1">Belongs to the enoyl-CoA hydratase/isomerase family.</text>
</comment>
<dbReference type="RefSeq" id="WP_154771098.1">
    <property type="nucleotide sequence ID" value="NZ_WLYK01000013.1"/>
</dbReference>
<dbReference type="InterPro" id="IPR029045">
    <property type="entry name" value="ClpP/crotonase-like_dom_sf"/>
</dbReference>
<dbReference type="Pfam" id="PF00378">
    <property type="entry name" value="ECH_1"/>
    <property type="match status" value="1"/>
</dbReference>
<protein>
    <submittedName>
        <fullName evidence="2">Enoyl-CoA hydratase/isomerase family protein</fullName>
    </submittedName>
</protein>
<keyword evidence="3" id="KW-1185">Reference proteome</keyword>
<dbReference type="AlphaFoldDB" id="A0A7K1FSH9"/>
<comment type="caution">
    <text evidence="2">The sequence shown here is derived from an EMBL/GenBank/DDBJ whole genome shotgun (WGS) entry which is preliminary data.</text>
</comment>
<dbReference type="SUPFAM" id="SSF52096">
    <property type="entry name" value="ClpP/crotonase"/>
    <property type="match status" value="1"/>
</dbReference>
<reference evidence="2 3" key="1">
    <citation type="submission" date="2019-11" db="EMBL/GenBank/DDBJ databases">
        <authorList>
            <person name="Jiang L.-Q."/>
        </authorList>
    </citation>
    <scope>NUCLEOTIDE SEQUENCE [LARGE SCALE GENOMIC DNA]</scope>
    <source>
        <strain evidence="2 3">YIM 132087</strain>
    </source>
</reference>
<evidence type="ECO:0000313" key="3">
    <source>
        <dbReference type="Proteomes" id="UP000460221"/>
    </source>
</evidence>
<organism evidence="2 3">
    <name type="scientific">Nakamurella alba</name>
    <dbReference type="NCBI Taxonomy" id="2665158"/>
    <lineage>
        <taxon>Bacteria</taxon>
        <taxon>Bacillati</taxon>
        <taxon>Actinomycetota</taxon>
        <taxon>Actinomycetes</taxon>
        <taxon>Nakamurellales</taxon>
        <taxon>Nakamurellaceae</taxon>
        <taxon>Nakamurella</taxon>
    </lineage>
</organism>
<name>A0A7K1FSH9_9ACTN</name>
<dbReference type="EMBL" id="WLYK01000013">
    <property type="protein sequence ID" value="MTD17105.1"/>
    <property type="molecule type" value="Genomic_DNA"/>
</dbReference>
<keyword evidence="2" id="KW-0413">Isomerase</keyword>
<accession>A0A7K1FSH9</accession>
<proteinExistence type="inferred from homology"/>
<dbReference type="CDD" id="cd06558">
    <property type="entry name" value="crotonase-like"/>
    <property type="match status" value="1"/>
</dbReference>
<evidence type="ECO:0000313" key="2">
    <source>
        <dbReference type="EMBL" id="MTD17105.1"/>
    </source>
</evidence>
<dbReference type="GO" id="GO:0016853">
    <property type="term" value="F:isomerase activity"/>
    <property type="evidence" value="ECO:0007669"/>
    <property type="project" value="UniProtKB-KW"/>
</dbReference>
<dbReference type="Proteomes" id="UP000460221">
    <property type="component" value="Unassembled WGS sequence"/>
</dbReference>
<sequence length="260" mass="28405">MARVTPKFSDYQHAYDNIALERNDGILVVRFHTGGGEFVWSGPSHEESAYCFADIAADRDNHVVVLTGTGDSYCSNIDPGSFKLSNANEWDATVFEGRKLLGNLLDIEVPVIAAVNGPAIIHPEIPVLSDIVLASETATFQDMPHFMSGIVPGDGAHIVWPHVLGPNRGRYFLLTGQLLDARTALDWGVVNEVHQAEDLLPRALEIAATIAAKPFLTRRYARLSLVQPLKQMMTDRLGYGLVSEALAAVDQWPEDGGMAR</sequence>
<gene>
    <name evidence="2" type="ORF">GIS00_24520</name>
</gene>
<dbReference type="InterPro" id="IPR001753">
    <property type="entry name" value="Enoyl-CoA_hydra/iso"/>
</dbReference>
<dbReference type="Gene3D" id="3.90.226.10">
    <property type="entry name" value="2-enoyl-CoA Hydratase, Chain A, domain 1"/>
    <property type="match status" value="1"/>
</dbReference>
<dbReference type="PANTHER" id="PTHR43802">
    <property type="entry name" value="ENOYL-COA HYDRATASE"/>
    <property type="match status" value="1"/>
</dbReference>
<dbReference type="PANTHER" id="PTHR43802:SF1">
    <property type="entry name" value="IP11341P-RELATED"/>
    <property type="match status" value="1"/>
</dbReference>